<name>A0A4Y2MQG3_ARAVE</name>
<comment type="caution">
    <text evidence="2">The sequence shown here is derived from an EMBL/GenBank/DDBJ whole genome shotgun (WGS) entry which is preliminary data.</text>
</comment>
<keyword evidence="4" id="KW-1185">Reference proteome</keyword>
<evidence type="ECO:0000313" key="3">
    <source>
        <dbReference type="EMBL" id="GBN28828.1"/>
    </source>
</evidence>
<protein>
    <submittedName>
        <fullName evidence="2">Uncharacterized protein</fullName>
    </submittedName>
</protein>
<accession>A0A4Y2MQG3</accession>
<feature type="compositionally biased region" description="Polar residues" evidence="1">
    <location>
        <begin position="122"/>
        <end position="136"/>
    </location>
</feature>
<gene>
    <name evidence="3" type="ORF">AVEN_137296_1</name>
    <name evidence="2" type="ORF">AVEN_18865_1</name>
</gene>
<feature type="compositionally biased region" description="Polar residues" evidence="1">
    <location>
        <begin position="195"/>
        <end position="206"/>
    </location>
</feature>
<evidence type="ECO:0000256" key="1">
    <source>
        <dbReference type="SAM" id="MobiDB-lite"/>
    </source>
</evidence>
<dbReference type="OrthoDB" id="10022108at2759"/>
<evidence type="ECO:0000313" key="2">
    <source>
        <dbReference type="EMBL" id="GBN28799.1"/>
    </source>
</evidence>
<feature type="compositionally biased region" description="Basic residues" evidence="1">
    <location>
        <begin position="155"/>
        <end position="168"/>
    </location>
</feature>
<dbReference type="EMBL" id="BGPR01124125">
    <property type="protein sequence ID" value="GBN28799.1"/>
    <property type="molecule type" value="Genomic_DNA"/>
</dbReference>
<sequence length="493" mass="55376">MTYGLSSGAHGLGRGRTPQCMSSLDLAWLRGRDGSLSRTSPFIPSMRSFAVMEEVFRKFCPYLLIMVKTNKNSDNALSLVNVCSQGSNNDYFSSPSENEEDYISETPSPELHLSEERRSSFLKASQYQVRTRSQKTALAKADKSETNSQTEIKSKGTKVPKKRNKGKDKRQADPPILAPPSPSAQDKINSEAELPQQTEKNKSSVSDQILQEFAGMCPNKPNKELSTLALIGELEVRIREANLQEETASLFREIISKAVQEINRLRSLGTPSPPILEKAQLSSKTQHDISQSAVTRNAPRLHQLIQRSKKSKSSCIEVTHSNSPKNVEENQGEQTYANTLAKNLDTNDKTPFQTVRNKRWKKMEEPILSPKKQFPTIIVRPLANNKLRSSMELKLMLENHIKPRLLGVKVLALRKALNNGVIIQVETEEMAVTLLNAINDHQEAKFYCQAKRPASRNPQILIYDIEKSDGKEMKSKSLSSLKFVKVTTFPRVK</sequence>
<organism evidence="2 4">
    <name type="scientific">Araneus ventricosus</name>
    <name type="common">Orbweaver spider</name>
    <name type="synonym">Epeira ventricosa</name>
    <dbReference type="NCBI Taxonomy" id="182803"/>
    <lineage>
        <taxon>Eukaryota</taxon>
        <taxon>Metazoa</taxon>
        <taxon>Ecdysozoa</taxon>
        <taxon>Arthropoda</taxon>
        <taxon>Chelicerata</taxon>
        <taxon>Arachnida</taxon>
        <taxon>Araneae</taxon>
        <taxon>Araneomorphae</taxon>
        <taxon>Entelegynae</taxon>
        <taxon>Araneoidea</taxon>
        <taxon>Araneidae</taxon>
        <taxon>Araneus</taxon>
    </lineage>
</organism>
<dbReference type="EMBL" id="BGPR01124137">
    <property type="protein sequence ID" value="GBN28828.1"/>
    <property type="molecule type" value="Genomic_DNA"/>
</dbReference>
<evidence type="ECO:0000313" key="4">
    <source>
        <dbReference type="Proteomes" id="UP000499080"/>
    </source>
</evidence>
<reference evidence="2 4" key="1">
    <citation type="journal article" date="2019" name="Sci. Rep.">
        <title>Orb-weaving spider Araneus ventricosus genome elucidates the spidroin gene catalogue.</title>
        <authorList>
            <person name="Kono N."/>
            <person name="Nakamura H."/>
            <person name="Ohtoshi R."/>
            <person name="Moran D.A.P."/>
            <person name="Shinohara A."/>
            <person name="Yoshida Y."/>
            <person name="Fujiwara M."/>
            <person name="Mori M."/>
            <person name="Tomita M."/>
            <person name="Arakawa K."/>
        </authorList>
    </citation>
    <scope>NUCLEOTIDE SEQUENCE [LARGE SCALE GENOMIC DNA]</scope>
</reference>
<dbReference type="Proteomes" id="UP000499080">
    <property type="component" value="Unassembled WGS sequence"/>
</dbReference>
<feature type="region of interest" description="Disordered" evidence="1">
    <location>
        <begin position="91"/>
        <end position="206"/>
    </location>
</feature>
<proteinExistence type="predicted"/>
<dbReference type="AlphaFoldDB" id="A0A4Y2MQG3"/>